<dbReference type="Gene3D" id="1.10.357.10">
    <property type="entry name" value="Tetracycline Repressor, domain 2"/>
    <property type="match status" value="1"/>
</dbReference>
<keyword evidence="1" id="KW-0805">Transcription regulation</keyword>
<evidence type="ECO:0000313" key="7">
    <source>
        <dbReference type="Proteomes" id="UP001203880"/>
    </source>
</evidence>
<name>A0ABT0Q8T0_9RHOB</name>
<comment type="caution">
    <text evidence="6">The sequence shown here is derived from an EMBL/GenBank/DDBJ whole genome shotgun (WGS) entry which is preliminary data.</text>
</comment>
<dbReference type="EMBL" id="JAMFMB010000026">
    <property type="protein sequence ID" value="MCL6285289.1"/>
    <property type="molecule type" value="Genomic_DNA"/>
</dbReference>
<dbReference type="Pfam" id="PF00440">
    <property type="entry name" value="TetR_N"/>
    <property type="match status" value="1"/>
</dbReference>
<dbReference type="PROSITE" id="PS50977">
    <property type="entry name" value="HTH_TETR_2"/>
    <property type="match status" value="1"/>
</dbReference>
<dbReference type="PRINTS" id="PR00455">
    <property type="entry name" value="HTHTETR"/>
</dbReference>
<reference evidence="6" key="1">
    <citation type="submission" date="2022-05" db="EMBL/GenBank/DDBJ databases">
        <authorList>
            <person name="Park J.-S."/>
        </authorList>
    </citation>
    <scope>NUCLEOTIDE SEQUENCE</scope>
    <source>
        <strain evidence="6">2012CJ41-6</strain>
    </source>
</reference>
<evidence type="ECO:0000259" key="5">
    <source>
        <dbReference type="PROSITE" id="PS50977"/>
    </source>
</evidence>
<dbReference type="PANTHER" id="PTHR30055:SF234">
    <property type="entry name" value="HTH-TYPE TRANSCRIPTIONAL REGULATOR BETI"/>
    <property type="match status" value="1"/>
</dbReference>
<protein>
    <submittedName>
        <fullName evidence="6">TetR/AcrR family transcriptional regulator</fullName>
    </submittedName>
</protein>
<evidence type="ECO:0000256" key="1">
    <source>
        <dbReference type="ARBA" id="ARBA00023015"/>
    </source>
</evidence>
<dbReference type="PANTHER" id="PTHR30055">
    <property type="entry name" value="HTH-TYPE TRANSCRIPTIONAL REGULATOR RUTR"/>
    <property type="match status" value="1"/>
</dbReference>
<dbReference type="SUPFAM" id="SSF46689">
    <property type="entry name" value="Homeodomain-like"/>
    <property type="match status" value="1"/>
</dbReference>
<feature type="DNA-binding region" description="H-T-H motif" evidence="4">
    <location>
        <begin position="30"/>
        <end position="49"/>
    </location>
</feature>
<gene>
    <name evidence="6" type="ORF">M3P21_17305</name>
</gene>
<keyword evidence="7" id="KW-1185">Reference proteome</keyword>
<dbReference type="InterPro" id="IPR009057">
    <property type="entry name" value="Homeodomain-like_sf"/>
</dbReference>
<evidence type="ECO:0000256" key="2">
    <source>
        <dbReference type="ARBA" id="ARBA00023125"/>
    </source>
</evidence>
<sequence>MKDLDLDPKQKAILDAAWTAFATYGFRKTSMDDIARGAGMSRAALYLHYRNKDDIFQTLVRHCYDKCSAALAAALTRDGPVPEVLEAAILAQGEIVVRPMLSSAHGMELMEAGTSSSSKLVHDGEARLRKIYADWLAHHVKAGAVTLPGSTEEMAALITSSLKGAKATAGSYDDYCRSVKMLAAVFGAGIARSTR</sequence>
<evidence type="ECO:0000313" key="6">
    <source>
        <dbReference type="EMBL" id="MCL6285289.1"/>
    </source>
</evidence>
<keyword evidence="3" id="KW-0804">Transcription</keyword>
<proteinExistence type="predicted"/>
<dbReference type="InterPro" id="IPR050109">
    <property type="entry name" value="HTH-type_TetR-like_transc_reg"/>
</dbReference>
<feature type="domain" description="HTH tetR-type" evidence="5">
    <location>
        <begin position="7"/>
        <end position="67"/>
    </location>
</feature>
<dbReference type="RefSeq" id="WP_249711932.1">
    <property type="nucleotide sequence ID" value="NZ_JAMFMB010000026.1"/>
</dbReference>
<dbReference type="Proteomes" id="UP001203880">
    <property type="component" value="Unassembled WGS sequence"/>
</dbReference>
<evidence type="ECO:0000256" key="3">
    <source>
        <dbReference type="ARBA" id="ARBA00023163"/>
    </source>
</evidence>
<dbReference type="InterPro" id="IPR001647">
    <property type="entry name" value="HTH_TetR"/>
</dbReference>
<evidence type="ECO:0000256" key="4">
    <source>
        <dbReference type="PROSITE-ProRule" id="PRU00335"/>
    </source>
</evidence>
<accession>A0ABT0Q8T0</accession>
<keyword evidence="2 4" id="KW-0238">DNA-binding</keyword>
<organism evidence="6 7">
    <name type="scientific">Ruegeria spongiae</name>
    <dbReference type="NCBI Taxonomy" id="2942209"/>
    <lineage>
        <taxon>Bacteria</taxon>
        <taxon>Pseudomonadati</taxon>
        <taxon>Pseudomonadota</taxon>
        <taxon>Alphaproteobacteria</taxon>
        <taxon>Rhodobacterales</taxon>
        <taxon>Roseobacteraceae</taxon>
        <taxon>Ruegeria</taxon>
    </lineage>
</organism>
<dbReference type="Gene3D" id="1.10.10.60">
    <property type="entry name" value="Homeodomain-like"/>
    <property type="match status" value="1"/>
</dbReference>